<sequence>MPIATAGTSEGSKTSVVTVTTIVDGKQFRRAGYYQAQDAVQFATCEGNLGFTTFGEYAACCPTSTSASCLYATECATSGDIVFDCSSGRACHPMTIKKASTATDDWTVTGYWCLPSNVPDILYRTLVGTNVQADATNSQNTIVLRTPTRTTHSTISGTTTSIESGIE</sequence>
<gene>
    <name evidence="1" type="ORF">BO78DRAFT_244829</name>
</gene>
<name>A0A319ELL7_ASPSB</name>
<accession>A0A319ELL7</accession>
<keyword evidence="2" id="KW-1185">Reference proteome</keyword>
<reference evidence="1 2" key="1">
    <citation type="submission" date="2018-02" db="EMBL/GenBank/DDBJ databases">
        <title>The genomes of Aspergillus section Nigri reveals drivers in fungal speciation.</title>
        <authorList>
            <consortium name="DOE Joint Genome Institute"/>
            <person name="Vesth T.C."/>
            <person name="Nybo J."/>
            <person name="Theobald S."/>
            <person name="Brandl J."/>
            <person name="Frisvad J.C."/>
            <person name="Nielsen K.F."/>
            <person name="Lyhne E.K."/>
            <person name="Kogle M.E."/>
            <person name="Kuo A."/>
            <person name="Riley R."/>
            <person name="Clum A."/>
            <person name="Nolan M."/>
            <person name="Lipzen A."/>
            <person name="Salamov A."/>
            <person name="Henrissat B."/>
            <person name="Wiebenga A."/>
            <person name="De vries R.P."/>
            <person name="Grigoriev I.V."/>
            <person name="Mortensen U.H."/>
            <person name="Andersen M.R."/>
            <person name="Baker S.E."/>
        </authorList>
    </citation>
    <scope>NUCLEOTIDE SEQUENCE [LARGE SCALE GENOMIC DNA]</scope>
    <source>
        <strain evidence="1 2">CBS 121057</strain>
    </source>
</reference>
<dbReference type="AlphaFoldDB" id="A0A319ELL7"/>
<dbReference type="OrthoDB" id="10607369at2759"/>
<evidence type="ECO:0000313" key="2">
    <source>
        <dbReference type="Proteomes" id="UP000248423"/>
    </source>
</evidence>
<dbReference type="Proteomes" id="UP000248423">
    <property type="component" value="Unassembled WGS sequence"/>
</dbReference>
<dbReference type="EMBL" id="KZ826409">
    <property type="protein sequence ID" value="PYI01689.1"/>
    <property type="molecule type" value="Genomic_DNA"/>
</dbReference>
<evidence type="ECO:0000313" key="1">
    <source>
        <dbReference type="EMBL" id="PYI01689.1"/>
    </source>
</evidence>
<dbReference type="VEuPathDB" id="FungiDB:BO78DRAFT_244829"/>
<proteinExistence type="predicted"/>
<organism evidence="1 2">
    <name type="scientific">Aspergillus sclerotiicarbonarius (strain CBS 121057 / IBT 28362)</name>
    <dbReference type="NCBI Taxonomy" id="1448318"/>
    <lineage>
        <taxon>Eukaryota</taxon>
        <taxon>Fungi</taxon>
        <taxon>Dikarya</taxon>
        <taxon>Ascomycota</taxon>
        <taxon>Pezizomycotina</taxon>
        <taxon>Eurotiomycetes</taxon>
        <taxon>Eurotiomycetidae</taxon>
        <taxon>Eurotiales</taxon>
        <taxon>Aspergillaceae</taxon>
        <taxon>Aspergillus</taxon>
        <taxon>Aspergillus subgen. Circumdati</taxon>
    </lineage>
</organism>
<protein>
    <submittedName>
        <fullName evidence="1">Uncharacterized protein</fullName>
    </submittedName>
</protein>